<gene>
    <name evidence="1" type="ORF">AVEN_69504_1</name>
</gene>
<dbReference type="Proteomes" id="UP000499080">
    <property type="component" value="Unassembled WGS sequence"/>
</dbReference>
<keyword evidence="2" id="KW-1185">Reference proteome</keyword>
<protein>
    <submittedName>
        <fullName evidence="1">Uncharacterized protein</fullName>
    </submittedName>
</protein>
<organism evidence="1 2">
    <name type="scientific">Araneus ventricosus</name>
    <name type="common">Orbweaver spider</name>
    <name type="synonym">Epeira ventricosa</name>
    <dbReference type="NCBI Taxonomy" id="182803"/>
    <lineage>
        <taxon>Eukaryota</taxon>
        <taxon>Metazoa</taxon>
        <taxon>Ecdysozoa</taxon>
        <taxon>Arthropoda</taxon>
        <taxon>Chelicerata</taxon>
        <taxon>Arachnida</taxon>
        <taxon>Araneae</taxon>
        <taxon>Araneomorphae</taxon>
        <taxon>Entelegynae</taxon>
        <taxon>Araneoidea</taxon>
        <taxon>Araneidae</taxon>
        <taxon>Araneus</taxon>
    </lineage>
</organism>
<evidence type="ECO:0000313" key="2">
    <source>
        <dbReference type="Proteomes" id="UP000499080"/>
    </source>
</evidence>
<dbReference type="AlphaFoldDB" id="A0A4Y2QYP4"/>
<dbReference type="EMBL" id="BGPR01015170">
    <property type="protein sequence ID" value="GBN68259.1"/>
    <property type="molecule type" value="Genomic_DNA"/>
</dbReference>
<accession>A0A4Y2QYP4</accession>
<sequence>MPEASQMDVGSTLELSLWSIEGATFPFNHKSLTWLDMLNQVGIPNAINAFVLLDMRRFWKKERGACRDAIDQREKSSRERSVTICIPLGLNKR</sequence>
<reference evidence="1 2" key="1">
    <citation type="journal article" date="2019" name="Sci. Rep.">
        <title>Orb-weaving spider Araneus ventricosus genome elucidates the spidroin gene catalogue.</title>
        <authorList>
            <person name="Kono N."/>
            <person name="Nakamura H."/>
            <person name="Ohtoshi R."/>
            <person name="Moran D.A.P."/>
            <person name="Shinohara A."/>
            <person name="Yoshida Y."/>
            <person name="Fujiwara M."/>
            <person name="Mori M."/>
            <person name="Tomita M."/>
            <person name="Arakawa K."/>
        </authorList>
    </citation>
    <scope>NUCLEOTIDE SEQUENCE [LARGE SCALE GENOMIC DNA]</scope>
</reference>
<comment type="caution">
    <text evidence="1">The sequence shown here is derived from an EMBL/GenBank/DDBJ whole genome shotgun (WGS) entry which is preliminary data.</text>
</comment>
<proteinExistence type="predicted"/>
<evidence type="ECO:0000313" key="1">
    <source>
        <dbReference type="EMBL" id="GBN68259.1"/>
    </source>
</evidence>
<name>A0A4Y2QYP4_ARAVE</name>